<evidence type="ECO:0000313" key="2">
    <source>
        <dbReference type="EMBL" id="EWC46841.1"/>
    </source>
</evidence>
<feature type="region of interest" description="Disordered" evidence="1">
    <location>
        <begin position="246"/>
        <end position="292"/>
    </location>
</feature>
<dbReference type="InterPro" id="IPR004354">
    <property type="entry name" value="Meiotic_Rec114"/>
</dbReference>
<feature type="compositionally biased region" description="Low complexity" evidence="1">
    <location>
        <begin position="519"/>
        <end position="543"/>
    </location>
</feature>
<feature type="compositionally biased region" description="Polar residues" evidence="1">
    <location>
        <begin position="349"/>
        <end position="359"/>
    </location>
</feature>
<name>W7HRZ3_9PEZI</name>
<feature type="compositionally biased region" description="Low complexity" evidence="1">
    <location>
        <begin position="565"/>
        <end position="574"/>
    </location>
</feature>
<dbReference type="HOGENOM" id="CLU_404393_0_0_1"/>
<sequence length="680" mass="74681">MAFTNRSFAIDKYSYSDVAMSQYDAKPSWNHHAARDHIYLVLGCERPLEQPSARCFPYMNKLTLKIIWRAETLECLNISEILHQKSNYIDCQNMVGMIRCPSLALKYVNLRTHTLRRIQVRFCNEEDFHAVKEALESAGCPVQHHNAETAQNVPKNTLGRQFSRPGTSASLLTGYGDKATNSLAYPRPGTLLPQLGTTQNLSRGRTLSFAERLALAAAHTPQRQYSTPQLSAPVPDAHLSPFTQAQAHNSQLSQSRSSNLNIHDTMQSSPPSSQLYLQQPSMPPPGGYLKQQYRPEHSQHPFANTEEPFGNPASHHFNTHLTIPKRPDFYGPAHLRRGSSSTSSLLSRPQTATSITNSIPASRGTLTSVETLFSSNSQAQNPFHRDAIAPSQRVVNPDDLSSQRDLDSELANDGLPPPRRLPDFDKLNKVHGDKALPSSSTKLTGVFKNSKNGSPVSTSLKRKSPNNEDELHPVLPSTATGAGTGGKGSAKRVKLIDMLKEPAAVPQPEAQKTTSLKLTAPKPTARKPAASKKPPAPKASVTPKPRKTTVASSKATTPKKRKPKSTIPPKSSSANSIASPAKILQIASPSSINNKAKALPQLRQTTLELSKLEALAEMDTNFIDENLLAEMIHSDKHLKIVQRLERVWAKIGFEVRVKASRLFEEALDDDSGNKREKVNA</sequence>
<feature type="compositionally biased region" description="Low complexity" evidence="1">
    <location>
        <begin position="249"/>
        <end position="280"/>
    </location>
</feature>
<organism evidence="2 3">
    <name type="scientific">Drechslerella stenobrocha 248</name>
    <dbReference type="NCBI Taxonomy" id="1043628"/>
    <lineage>
        <taxon>Eukaryota</taxon>
        <taxon>Fungi</taxon>
        <taxon>Dikarya</taxon>
        <taxon>Ascomycota</taxon>
        <taxon>Pezizomycotina</taxon>
        <taxon>Orbiliomycetes</taxon>
        <taxon>Orbiliales</taxon>
        <taxon>Orbiliaceae</taxon>
        <taxon>Drechslerella</taxon>
    </lineage>
</organism>
<feature type="region of interest" description="Disordered" evidence="1">
    <location>
        <begin position="502"/>
        <end position="578"/>
    </location>
</feature>
<feature type="compositionally biased region" description="Polar residues" evidence="1">
    <location>
        <begin position="437"/>
        <end position="459"/>
    </location>
</feature>
<feature type="region of interest" description="Disordered" evidence="1">
    <location>
        <begin position="378"/>
        <end position="489"/>
    </location>
</feature>
<feature type="compositionally biased region" description="Low complexity" evidence="1">
    <location>
        <begin position="338"/>
        <end position="348"/>
    </location>
</feature>
<dbReference type="GO" id="GO:0007131">
    <property type="term" value="P:reciprocal meiotic recombination"/>
    <property type="evidence" value="ECO:0007669"/>
    <property type="project" value="InterPro"/>
</dbReference>
<gene>
    <name evidence="2" type="ORF">DRE_03853</name>
</gene>
<dbReference type="Pfam" id="PF03525">
    <property type="entry name" value="Meiotic_rec114"/>
    <property type="match status" value="1"/>
</dbReference>
<dbReference type="EMBL" id="KI966414">
    <property type="protein sequence ID" value="EWC46841.1"/>
    <property type="molecule type" value="Genomic_DNA"/>
</dbReference>
<evidence type="ECO:0000313" key="3">
    <source>
        <dbReference type="Proteomes" id="UP000024837"/>
    </source>
</evidence>
<feature type="region of interest" description="Disordered" evidence="1">
    <location>
        <begin position="322"/>
        <end position="359"/>
    </location>
</feature>
<dbReference type="Proteomes" id="UP000024837">
    <property type="component" value="Unassembled WGS sequence"/>
</dbReference>
<keyword evidence="3" id="KW-1185">Reference proteome</keyword>
<feature type="compositionally biased region" description="Basic and acidic residues" evidence="1">
    <location>
        <begin position="420"/>
        <end position="434"/>
    </location>
</feature>
<reference evidence="2 3" key="1">
    <citation type="submission" date="2013-05" db="EMBL/GenBank/DDBJ databases">
        <title>Drechslerella stenobrocha genome reveals carnivorous origination and mechanical trapping mechanism of predatory fungi.</title>
        <authorList>
            <person name="Liu X."/>
            <person name="Zhang W."/>
            <person name="Liu K."/>
        </authorList>
    </citation>
    <scope>NUCLEOTIDE SEQUENCE [LARGE SCALE GENOMIC DNA]</scope>
    <source>
        <strain evidence="2 3">248</strain>
    </source>
</reference>
<protein>
    <submittedName>
        <fullName evidence="2">Uncharacterized protein</fullName>
    </submittedName>
</protein>
<accession>W7HRZ3</accession>
<dbReference type="OrthoDB" id="5360255at2759"/>
<evidence type="ECO:0000256" key="1">
    <source>
        <dbReference type="SAM" id="MobiDB-lite"/>
    </source>
</evidence>
<dbReference type="AlphaFoldDB" id="W7HRZ3"/>
<proteinExistence type="predicted"/>